<dbReference type="STRING" id="653930.SAMN05216589_1219"/>
<dbReference type="OrthoDB" id="6945266at2"/>
<protein>
    <recommendedName>
        <fullName evidence="1">DUF6602 domain-containing protein</fullName>
    </recommendedName>
</protein>
<evidence type="ECO:0000313" key="4">
    <source>
        <dbReference type="Proteomes" id="UP000186599"/>
    </source>
</evidence>
<dbReference type="InterPro" id="IPR046537">
    <property type="entry name" value="DUF6602"/>
</dbReference>
<reference evidence="4 5" key="1">
    <citation type="submission" date="2016-10" db="EMBL/GenBank/DDBJ databases">
        <authorList>
            <person name="de Groot N.N."/>
        </authorList>
    </citation>
    <scope>NUCLEOTIDE SEQUENCE [LARGE SCALE GENOMIC DNA]</scope>
    <source>
        <strain evidence="3 4">CGMCC 1.9095</strain>
        <strain evidence="2 5">DSM 22558</strain>
    </source>
</reference>
<dbReference type="Proteomes" id="UP000186904">
    <property type="component" value="Unassembled WGS sequence"/>
</dbReference>
<dbReference type="RefSeq" id="WP_074778366.1">
    <property type="nucleotide sequence ID" value="NZ_FOGN01000001.1"/>
</dbReference>
<evidence type="ECO:0000259" key="1">
    <source>
        <dbReference type="Pfam" id="PF20247"/>
    </source>
</evidence>
<evidence type="ECO:0000313" key="2">
    <source>
        <dbReference type="EMBL" id="SER65699.1"/>
    </source>
</evidence>
<dbReference type="Pfam" id="PF20247">
    <property type="entry name" value="DUF6602"/>
    <property type="match status" value="1"/>
</dbReference>
<accession>A0A1H9R0V7</accession>
<dbReference type="EMBL" id="FOGN01000001">
    <property type="protein sequence ID" value="SER65699.1"/>
    <property type="molecule type" value="Genomic_DNA"/>
</dbReference>
<evidence type="ECO:0000313" key="5">
    <source>
        <dbReference type="Proteomes" id="UP000186904"/>
    </source>
</evidence>
<organism evidence="2 5">
    <name type="scientific">Halopseudomonas bauzanensis</name>
    <dbReference type="NCBI Taxonomy" id="653930"/>
    <lineage>
        <taxon>Bacteria</taxon>
        <taxon>Pseudomonadati</taxon>
        <taxon>Pseudomonadota</taxon>
        <taxon>Gammaproteobacteria</taxon>
        <taxon>Pseudomonadales</taxon>
        <taxon>Pseudomonadaceae</taxon>
        <taxon>Halopseudomonas</taxon>
    </lineage>
</organism>
<sequence length="234" mass="25786">MKPLIKYCQGAVKALSAQYEMTSVLGHSATAGTARERLIHDFLTAHLPEMTSVVSGIIVDSNDKRSKQQDVVLMLKSMPRLPFASGHDLIFQEGTVATFEIKTRITPSTITDIATNIESIQTLKPSTLAGVQLGNLDWPHTRILSVVLTYEGSDLENIEQELITLSPTSRPDVYLDLTKGILIKNEGILFDQDGSELYLRFNDPAIGLARLLTLLSKVTGRLAMRGVNWDAYIS</sequence>
<keyword evidence="4" id="KW-1185">Reference proteome</keyword>
<gene>
    <name evidence="3" type="ORF">SAMN04487855_0407</name>
    <name evidence="2" type="ORF">SAMN05216589_1219</name>
</gene>
<dbReference type="Proteomes" id="UP000186599">
    <property type="component" value="Unassembled WGS sequence"/>
</dbReference>
<dbReference type="EMBL" id="FOUA01000001">
    <property type="protein sequence ID" value="SFL62174.1"/>
    <property type="molecule type" value="Genomic_DNA"/>
</dbReference>
<dbReference type="AlphaFoldDB" id="A0A1H9R0V7"/>
<feature type="domain" description="DUF6602" evidence="1">
    <location>
        <begin position="23"/>
        <end position="123"/>
    </location>
</feature>
<name>A0A1H9R0V7_9GAMM</name>
<dbReference type="CDD" id="cd21173">
    <property type="entry name" value="NucC-like"/>
    <property type="match status" value="1"/>
</dbReference>
<evidence type="ECO:0000313" key="3">
    <source>
        <dbReference type="EMBL" id="SFL62174.1"/>
    </source>
</evidence>
<proteinExistence type="predicted"/>